<accession>A0ABD3Q1J3</accession>
<feature type="compositionally biased region" description="Acidic residues" evidence="1">
    <location>
        <begin position="126"/>
        <end position="139"/>
    </location>
</feature>
<protein>
    <submittedName>
        <fullName evidence="2">Uncharacterized protein</fullName>
    </submittedName>
</protein>
<reference evidence="2 3" key="1">
    <citation type="submission" date="2024-10" db="EMBL/GenBank/DDBJ databases">
        <title>Updated reference genomes for cyclostephanoid diatoms.</title>
        <authorList>
            <person name="Roberts W.R."/>
            <person name="Alverson A.J."/>
        </authorList>
    </citation>
    <scope>NUCLEOTIDE SEQUENCE [LARGE SCALE GENOMIC DNA]</scope>
    <source>
        <strain evidence="2 3">AJA010-31</strain>
    </source>
</reference>
<name>A0ABD3Q1J3_9STRA</name>
<organism evidence="2 3">
    <name type="scientific">Cyclotella atomus</name>
    <dbReference type="NCBI Taxonomy" id="382360"/>
    <lineage>
        <taxon>Eukaryota</taxon>
        <taxon>Sar</taxon>
        <taxon>Stramenopiles</taxon>
        <taxon>Ochrophyta</taxon>
        <taxon>Bacillariophyta</taxon>
        <taxon>Coscinodiscophyceae</taxon>
        <taxon>Thalassiosirophycidae</taxon>
        <taxon>Stephanodiscales</taxon>
        <taxon>Stephanodiscaceae</taxon>
        <taxon>Cyclotella</taxon>
    </lineage>
</organism>
<feature type="region of interest" description="Disordered" evidence="1">
    <location>
        <begin position="1"/>
        <end position="344"/>
    </location>
</feature>
<dbReference type="AlphaFoldDB" id="A0ABD3Q1J3"/>
<proteinExistence type="predicted"/>
<feature type="compositionally biased region" description="Acidic residues" evidence="1">
    <location>
        <begin position="771"/>
        <end position="782"/>
    </location>
</feature>
<feature type="compositionally biased region" description="Acidic residues" evidence="1">
    <location>
        <begin position="269"/>
        <end position="280"/>
    </location>
</feature>
<feature type="compositionally biased region" description="Basic and acidic residues" evidence="1">
    <location>
        <begin position="169"/>
        <end position="179"/>
    </location>
</feature>
<comment type="caution">
    <text evidence="2">The sequence shown here is derived from an EMBL/GenBank/DDBJ whole genome shotgun (WGS) entry which is preliminary data.</text>
</comment>
<feature type="compositionally biased region" description="Basic residues" evidence="1">
    <location>
        <begin position="301"/>
        <end position="310"/>
    </location>
</feature>
<feature type="compositionally biased region" description="Basic and acidic residues" evidence="1">
    <location>
        <begin position="82"/>
        <end position="93"/>
    </location>
</feature>
<gene>
    <name evidence="2" type="ORF">ACHAWO_006474</name>
</gene>
<feature type="compositionally biased region" description="Basic residues" evidence="1">
    <location>
        <begin position="792"/>
        <end position="801"/>
    </location>
</feature>
<feature type="compositionally biased region" description="Low complexity" evidence="1">
    <location>
        <begin position="32"/>
        <end position="47"/>
    </location>
</feature>
<feature type="compositionally biased region" description="Acidic residues" evidence="1">
    <location>
        <begin position="749"/>
        <end position="763"/>
    </location>
</feature>
<feature type="compositionally biased region" description="Polar residues" evidence="1">
    <location>
        <begin position="814"/>
        <end position="829"/>
    </location>
</feature>
<feature type="non-terminal residue" evidence="2">
    <location>
        <position position="1"/>
    </location>
</feature>
<feature type="compositionally biased region" description="Acidic residues" evidence="1">
    <location>
        <begin position="212"/>
        <end position="244"/>
    </location>
</feature>
<evidence type="ECO:0000313" key="3">
    <source>
        <dbReference type="Proteomes" id="UP001530400"/>
    </source>
</evidence>
<feature type="compositionally biased region" description="Basic residues" evidence="1">
    <location>
        <begin position="108"/>
        <end position="120"/>
    </location>
</feature>
<evidence type="ECO:0000256" key="1">
    <source>
        <dbReference type="SAM" id="MobiDB-lite"/>
    </source>
</evidence>
<feature type="region of interest" description="Disordered" evidence="1">
    <location>
        <begin position="694"/>
        <end position="724"/>
    </location>
</feature>
<dbReference type="EMBL" id="JALLPJ020000365">
    <property type="protein sequence ID" value="KAL3794230.1"/>
    <property type="molecule type" value="Genomic_DNA"/>
</dbReference>
<feature type="region of interest" description="Disordered" evidence="1">
    <location>
        <begin position="737"/>
        <end position="861"/>
    </location>
</feature>
<feature type="compositionally biased region" description="Basic residues" evidence="1">
    <location>
        <begin position="250"/>
        <end position="261"/>
    </location>
</feature>
<feature type="compositionally biased region" description="Basic and acidic residues" evidence="1">
    <location>
        <begin position="140"/>
        <end position="149"/>
    </location>
</feature>
<evidence type="ECO:0000313" key="2">
    <source>
        <dbReference type="EMBL" id="KAL3794230.1"/>
    </source>
</evidence>
<sequence length="861" mass="97815">KNFIFSLPKFGNLKNESHNHNQESSKLSKLPSNMSSDYESSSASPSSESEEEEWDSTAMKKPSRARRAKCETPPTRRNPRRYTTEEMNREIAAMRENASESSEEEVVRKHRRRAPPRNRRNLKESDSEELEDSDGSDEEPPTRPSRDTPSRPTRKCAADTKMKMSSAVKADRLSEKEALADAVEESEAEMLDSSDSESDEKPKAKKRKANDSDDEEYNEGLFNDDETSDNDSEEEEEYASESDDGDRRSSRPKRSCAKKISYKVNDDIGTADEESADEDAGPSILVSPSRKSAMAFGSPKLRQKARARRKPLAESSDEDSYKQTYFQHKQAQKKSPTKLKTTTVDCPSEHDEITMMPLPKGKPHICFVTPDKQNRHCFTIETMYRIAISKASSDSNTSRLSNNGPLQLLQPPHFRTPISDDLLDQIACRFGREALVIEDSPLYKKLRKRSTGNFRGDVDLDDEMDEFDSDGEFVGGRGTGQNFDERFQRYVQSFMGSQDVYCCPLCYNEAYRRYGNQGDEEMIEDDASDSDRENEVKEDRFDFLDDPMTILGSADNHRFVTASTFCFKLLVGVKNHLRSVHHVDLTVIQGNDLFKRFQIRASDGLLQRWLRKSLKQRMAQPMHLQGDMMSYWLGGENQSFLLLLDQIERGELEGHQSGDYGSEFSESFPNRARRIWLEVSSPYLKAQDDMKEFLASESEEDEAQHDSVPINPHFTPPNKEGEQFKSPEDEMLEFLKRKNSQRGAASSSENDDSSSSDSSEELEVLSKQGIEEEEEEEEEEDEWTRSKSLVVAKRKAKKRGKRNNDDSTDDELFESNNANASTPNGNANTFGAEDSDNADEQKPSPCKSARKRVAESSDDES</sequence>
<feature type="compositionally biased region" description="Acidic residues" evidence="1">
    <location>
        <begin position="182"/>
        <end position="198"/>
    </location>
</feature>
<keyword evidence="3" id="KW-1185">Reference proteome</keyword>
<dbReference type="Proteomes" id="UP001530400">
    <property type="component" value="Unassembled WGS sequence"/>
</dbReference>